<dbReference type="SUPFAM" id="SSF82866">
    <property type="entry name" value="Multidrug efflux transporter AcrB transmembrane domain"/>
    <property type="match status" value="2"/>
</dbReference>
<dbReference type="Gene3D" id="3.30.70.1440">
    <property type="entry name" value="Multidrug efflux transporter AcrB pore domain"/>
    <property type="match status" value="1"/>
</dbReference>
<dbReference type="Proteomes" id="UP001500713">
    <property type="component" value="Unassembled WGS sequence"/>
</dbReference>
<feature type="transmembrane region" description="Helical" evidence="2">
    <location>
        <begin position="862"/>
        <end position="878"/>
    </location>
</feature>
<dbReference type="EMBL" id="BAAAEM010000002">
    <property type="protein sequence ID" value="GAA0479135.1"/>
    <property type="molecule type" value="Genomic_DNA"/>
</dbReference>
<evidence type="ECO:0000259" key="3">
    <source>
        <dbReference type="PROSITE" id="PS50156"/>
    </source>
</evidence>
<feature type="transmembrane region" description="Helical" evidence="2">
    <location>
        <begin position="358"/>
        <end position="377"/>
    </location>
</feature>
<feature type="transmembrane region" description="Helical" evidence="2">
    <location>
        <begin position="335"/>
        <end position="353"/>
    </location>
</feature>
<feature type="transmembrane region" description="Helical" evidence="2">
    <location>
        <begin position="911"/>
        <end position="932"/>
    </location>
</feature>
<dbReference type="Gene3D" id="1.20.1640.10">
    <property type="entry name" value="Multidrug efflux transporter AcrB transmembrane domain"/>
    <property type="match status" value="2"/>
</dbReference>
<organism evidence="4 5">
    <name type="scientific">Parasphingorhabdus litoris</name>
    <dbReference type="NCBI Taxonomy" id="394733"/>
    <lineage>
        <taxon>Bacteria</taxon>
        <taxon>Pseudomonadati</taxon>
        <taxon>Pseudomonadota</taxon>
        <taxon>Alphaproteobacteria</taxon>
        <taxon>Sphingomonadales</taxon>
        <taxon>Sphingomonadaceae</taxon>
        <taxon>Parasphingorhabdus</taxon>
    </lineage>
</organism>
<evidence type="ECO:0000256" key="1">
    <source>
        <dbReference type="SAM" id="MobiDB-lite"/>
    </source>
</evidence>
<feature type="compositionally biased region" description="Basic and acidic residues" evidence="1">
    <location>
        <begin position="1030"/>
        <end position="1040"/>
    </location>
</feature>
<feature type="transmembrane region" description="Helical" evidence="2">
    <location>
        <begin position="957"/>
        <end position="976"/>
    </location>
</feature>
<feature type="transmembrane region" description="Helical" evidence="2">
    <location>
        <begin position="12"/>
        <end position="32"/>
    </location>
</feature>
<protein>
    <submittedName>
        <fullName evidence="4">Efflux RND transporter permease subunit</fullName>
    </submittedName>
</protein>
<gene>
    <name evidence="4" type="ORF">GCM10009096_21430</name>
</gene>
<name>A0ABN1AKX8_9SPHN</name>
<dbReference type="SUPFAM" id="SSF82693">
    <property type="entry name" value="Multidrug efflux transporter AcrB pore domain, PN1, PN2, PC1 and PC2 subdomains"/>
    <property type="match status" value="2"/>
</dbReference>
<dbReference type="PRINTS" id="PR00702">
    <property type="entry name" value="ACRIFLAVINRP"/>
</dbReference>
<dbReference type="InterPro" id="IPR001036">
    <property type="entry name" value="Acrflvin-R"/>
</dbReference>
<feature type="transmembrane region" description="Helical" evidence="2">
    <location>
        <begin position="982"/>
        <end position="1008"/>
    </location>
</feature>
<proteinExistence type="predicted"/>
<feature type="transmembrane region" description="Helical" evidence="2">
    <location>
        <begin position="524"/>
        <end position="544"/>
    </location>
</feature>
<dbReference type="PANTHER" id="PTHR32063:SF18">
    <property type="entry name" value="CATION EFFLUX SYSTEM PROTEIN"/>
    <property type="match status" value="1"/>
</dbReference>
<keyword evidence="2" id="KW-0472">Membrane</keyword>
<evidence type="ECO:0000256" key="2">
    <source>
        <dbReference type="SAM" id="Phobius"/>
    </source>
</evidence>
<evidence type="ECO:0000313" key="5">
    <source>
        <dbReference type="Proteomes" id="UP001500713"/>
    </source>
</evidence>
<feature type="transmembrane region" description="Helical" evidence="2">
    <location>
        <begin position="432"/>
        <end position="454"/>
    </location>
</feature>
<feature type="region of interest" description="Disordered" evidence="1">
    <location>
        <begin position="1019"/>
        <end position="1040"/>
    </location>
</feature>
<keyword evidence="2" id="KW-1133">Transmembrane helix</keyword>
<dbReference type="Gene3D" id="3.30.70.1430">
    <property type="entry name" value="Multidrug efflux transporter AcrB pore domain"/>
    <property type="match status" value="2"/>
</dbReference>
<feature type="transmembrane region" description="Helical" evidence="2">
    <location>
        <begin position="885"/>
        <end position="905"/>
    </location>
</feature>
<feature type="transmembrane region" description="Helical" evidence="2">
    <location>
        <begin position="383"/>
        <end position="404"/>
    </location>
</feature>
<feature type="domain" description="SSD" evidence="3">
    <location>
        <begin position="323"/>
        <end position="485"/>
    </location>
</feature>
<sequence>MRIASAALRYDRLTLFCILIVVIGGLLVLRSFPSQEEPTIPVKQAVIYVENRSLSVWEAENLIAKPLEAAIEQLPEVTNIFPTVRAGVVQLRVELADDHVDTDAAWARLRTRIAEARLPEGSIGPFVDDDFGKVAVATYAIVPSEGYSWGDTRLAVREFVDALNKLNGVGRITVTGMQTERAVITLSRNDVGALDLSTAEIAAVVNAETASKPAGFLQVGGQLLDIDADGRMSDLEDLRNVRIPLSDGGAVALRNVADIRRETVEPLETAVLFDGRPAVVIGVEMQPGMNVQMFGKELRHRTEALEDRLPVGFELTEISFQADVVTDVIADMQRTLYLTVAVVLIVTIVFLGWRTGLVVGLSIPITMLASLLVMHPLDLELNQVTIASFIIALGILVDNATVIAEDISRRVASGEANESAASEASRTLGPPLLVSTLATALAFAPPIFAGSLSAEYMRGLAFVMAIVLIISWIVAVAVTPLLIRMLTSHHQPLPSASAETNAEQRREPWFIDVYRKILMRILRVRIAFSAAMVGLLMIAIWATWSIPFSFLPPSDRDQFQIPFEIAPGARPQATQDAVEAVSTFLNDREHNPDVINHVAYIGSGGPRFILGLNPPTAAPHRAFFVVNTENGANIEGIITRVRDHIRTTMPNTEAQPKRFSLGETDAGTAVLRISGPDADSLRAHGEALRKAFAQIPGTVEVRHDWETMVTRLHADVDDVRLLGSGLSADQVATALESAVRGTAVTVFQEHGAQLPVIIRVPETERSDFDAIRSLTIAGQDGQLIPLSTVADFTLVDEPSVIQRRNHQRTITISARHPDMTAQELVDHVQPVIDALPLETNEIIAVGGEIEESMEASAAITEYMPHCLIVILGLFLLQFNSARRTAIIAASIPFCIVGVSTALLMTRMPFDFMSFLGIFALIGTIVSNAILVIERVDQLRAEGATAYRALVDGAAQRLRPIVLTQLTTIFGLIPLMLAAEPLWISFNIVVVGGLIAGTLISLGLVPVLYAMMFRVVPDDQDNSPHKSGHGTSKEDENHVRA</sequence>
<dbReference type="PANTHER" id="PTHR32063">
    <property type="match status" value="1"/>
</dbReference>
<dbReference type="Gene3D" id="3.30.2090.10">
    <property type="entry name" value="Multidrug efflux transporter AcrB TolC docking domain, DN and DC subdomains"/>
    <property type="match status" value="2"/>
</dbReference>
<comment type="caution">
    <text evidence="4">The sequence shown here is derived from an EMBL/GenBank/DDBJ whole genome shotgun (WGS) entry which is preliminary data.</text>
</comment>
<dbReference type="PROSITE" id="PS50156">
    <property type="entry name" value="SSD"/>
    <property type="match status" value="1"/>
</dbReference>
<keyword evidence="5" id="KW-1185">Reference proteome</keyword>
<dbReference type="Gene3D" id="3.30.70.1320">
    <property type="entry name" value="Multidrug efflux transporter AcrB pore domain like"/>
    <property type="match status" value="1"/>
</dbReference>
<accession>A0ABN1AKX8</accession>
<keyword evidence="2" id="KW-0812">Transmembrane</keyword>
<dbReference type="Pfam" id="PF00873">
    <property type="entry name" value="ACR_tran"/>
    <property type="match status" value="1"/>
</dbReference>
<dbReference type="SUPFAM" id="SSF82714">
    <property type="entry name" value="Multidrug efflux transporter AcrB TolC docking domain, DN and DC subdomains"/>
    <property type="match status" value="2"/>
</dbReference>
<dbReference type="RefSeq" id="WP_229954540.1">
    <property type="nucleotide sequence ID" value="NZ_BAAAEM010000002.1"/>
</dbReference>
<reference evidence="4 5" key="1">
    <citation type="journal article" date="2019" name="Int. J. Syst. Evol. Microbiol.">
        <title>The Global Catalogue of Microorganisms (GCM) 10K type strain sequencing project: providing services to taxonomists for standard genome sequencing and annotation.</title>
        <authorList>
            <consortium name="The Broad Institute Genomics Platform"/>
            <consortium name="The Broad Institute Genome Sequencing Center for Infectious Disease"/>
            <person name="Wu L."/>
            <person name="Ma J."/>
        </authorList>
    </citation>
    <scope>NUCLEOTIDE SEQUENCE [LARGE SCALE GENOMIC DNA]</scope>
    <source>
        <strain evidence="4 5">JCM 14162</strain>
    </source>
</reference>
<feature type="transmembrane region" description="Helical" evidence="2">
    <location>
        <begin position="460"/>
        <end position="483"/>
    </location>
</feature>
<evidence type="ECO:0000313" key="4">
    <source>
        <dbReference type="EMBL" id="GAA0479135.1"/>
    </source>
</evidence>
<dbReference type="InterPro" id="IPR000731">
    <property type="entry name" value="SSD"/>
</dbReference>
<dbReference type="InterPro" id="IPR027463">
    <property type="entry name" value="AcrB_DN_DC_subdom"/>
</dbReference>